<reference evidence="3 4" key="1">
    <citation type="journal article" date="2018" name="Mol. Biol. Evol.">
        <title>Analysis of the draft genome of the red seaweed Gracilariopsis chorda provides insights into genome size evolution in Rhodophyta.</title>
        <authorList>
            <person name="Lee J."/>
            <person name="Yang E.C."/>
            <person name="Graf L."/>
            <person name="Yang J.H."/>
            <person name="Qiu H."/>
            <person name="Zel Zion U."/>
            <person name="Chan C.X."/>
            <person name="Stephens T.G."/>
            <person name="Weber A.P.M."/>
            <person name="Boo G.H."/>
            <person name="Boo S.M."/>
            <person name="Kim K.M."/>
            <person name="Shin Y."/>
            <person name="Jung M."/>
            <person name="Lee S.J."/>
            <person name="Yim H.S."/>
            <person name="Lee J.H."/>
            <person name="Bhattacharya D."/>
            <person name="Yoon H.S."/>
        </authorList>
    </citation>
    <scope>NUCLEOTIDE SEQUENCE [LARGE SCALE GENOMIC DNA]</scope>
    <source>
        <strain evidence="3 4">SKKU-2015</strain>
        <tissue evidence="3">Whole body</tissue>
    </source>
</reference>
<dbReference type="GO" id="GO:0003677">
    <property type="term" value="F:DNA binding"/>
    <property type="evidence" value="ECO:0007669"/>
    <property type="project" value="InterPro"/>
</dbReference>
<evidence type="ECO:0000256" key="1">
    <source>
        <dbReference type="SAM" id="MobiDB-lite"/>
    </source>
</evidence>
<feature type="domain" description="Nuclease associated modular" evidence="2">
    <location>
        <begin position="109"/>
        <end position="125"/>
    </location>
</feature>
<evidence type="ECO:0000259" key="2">
    <source>
        <dbReference type="SMART" id="SM00496"/>
    </source>
</evidence>
<feature type="compositionally biased region" description="Basic and acidic residues" evidence="1">
    <location>
        <begin position="93"/>
        <end position="106"/>
    </location>
</feature>
<feature type="region of interest" description="Disordered" evidence="1">
    <location>
        <begin position="265"/>
        <end position="324"/>
    </location>
</feature>
<organism evidence="3 4">
    <name type="scientific">Gracilariopsis chorda</name>
    <dbReference type="NCBI Taxonomy" id="448386"/>
    <lineage>
        <taxon>Eukaryota</taxon>
        <taxon>Rhodophyta</taxon>
        <taxon>Florideophyceae</taxon>
        <taxon>Rhodymeniophycidae</taxon>
        <taxon>Gracilariales</taxon>
        <taxon>Gracilariaceae</taxon>
        <taxon>Gracilariopsis</taxon>
    </lineage>
</organism>
<feature type="domain" description="Nuclease associated modular" evidence="2">
    <location>
        <begin position="238"/>
        <end position="254"/>
    </location>
</feature>
<dbReference type="SMART" id="SM00496">
    <property type="entry name" value="IENR2"/>
    <property type="match status" value="4"/>
</dbReference>
<protein>
    <recommendedName>
        <fullName evidence="2">Nuclease associated modular domain-containing protein</fullName>
    </recommendedName>
</protein>
<feature type="domain" description="Nuclease associated modular" evidence="2">
    <location>
        <begin position="133"/>
        <end position="149"/>
    </location>
</feature>
<feature type="region of interest" description="Disordered" evidence="1">
    <location>
        <begin position="51"/>
        <end position="114"/>
    </location>
</feature>
<dbReference type="Pfam" id="PF07460">
    <property type="entry name" value="NUMOD3"/>
    <property type="match status" value="2"/>
</dbReference>
<dbReference type="STRING" id="448386.A0A2V3ITZ9"/>
<keyword evidence="4" id="KW-1185">Reference proteome</keyword>
<comment type="caution">
    <text evidence="3">The sequence shown here is derived from an EMBL/GenBank/DDBJ whole genome shotgun (WGS) entry which is preliminary data.</text>
</comment>
<feature type="domain" description="Nuclease associated modular" evidence="2">
    <location>
        <begin position="167"/>
        <end position="183"/>
    </location>
</feature>
<dbReference type="OrthoDB" id="6013at2759"/>
<dbReference type="PANTHER" id="PTHR34199:SF2">
    <property type="entry name" value="NUMOD3 MOTIF FAMILY PROTEIN, EXPRESSED"/>
    <property type="match status" value="1"/>
</dbReference>
<dbReference type="EMBL" id="NBIV01000056">
    <property type="protein sequence ID" value="PXF45606.1"/>
    <property type="molecule type" value="Genomic_DNA"/>
</dbReference>
<accession>A0A2V3ITZ9</accession>
<name>A0A2V3ITZ9_9FLOR</name>
<evidence type="ECO:0000313" key="4">
    <source>
        <dbReference type="Proteomes" id="UP000247409"/>
    </source>
</evidence>
<dbReference type="Proteomes" id="UP000247409">
    <property type="component" value="Unassembled WGS sequence"/>
</dbReference>
<dbReference type="PANTHER" id="PTHR34199">
    <property type="entry name" value="NUMOD3 MOTIF FAMILY PROTEIN, EXPRESSED"/>
    <property type="match status" value="1"/>
</dbReference>
<gene>
    <name evidence="3" type="ORF">BWQ96_04611</name>
</gene>
<feature type="compositionally biased region" description="Polar residues" evidence="1">
    <location>
        <begin position="304"/>
        <end position="316"/>
    </location>
</feature>
<dbReference type="InterPro" id="IPR003611">
    <property type="entry name" value="NUMOD3"/>
</dbReference>
<dbReference type="AlphaFoldDB" id="A0A2V3ITZ9"/>
<sequence>MSSARASLTFIAPSAQRTSALLPRRSPVCVSRPQAASRSAFLPPFLPPIPHRSSLVSTLSPPAPSAPPSPSAVAPPTSRPTAITAAAAGNSVAEHDVSPLELEHSSSRAGRKHTAEARRKIANANRGNIPWNKGRPHSEETRRKIAENTKKAMMRPEMRRLLQRRATGRKHSEETKLKIRQAARNMRPSAHTRAKRRRPLRFVFPENVVKQLNLDIAKEIEHTFEREESNDRRFVVNAKRSLSEETRAKLSAKIKKLWADPQYRDRVSKGIQQRRKQMTKPSASSAPDPAEDAQTVSTKRRIRTSQSPSLPRTTSGAEDDDDDIVIRSEDLAGITMEDLGITGIEHAGIVTRPEPSTLASHPSDADDLYAFSFADPGSSVQPSTDYFAPPLTSPPAQLELTNELEHMDPMYQLTPETIHPSVQEPQPINTDWAEASVCNVPISPDVDTHVLDHTVPLSSEPDSLPLANAPLTESGSAFLIPSEQYDHLNEFSDATSNALMNPELVSSSWLKSSAEDGELLHSTLQSLDFLDVDSI</sequence>
<evidence type="ECO:0000313" key="3">
    <source>
        <dbReference type="EMBL" id="PXF45606.1"/>
    </source>
</evidence>
<proteinExistence type="predicted"/>
<feature type="compositionally biased region" description="Pro residues" evidence="1">
    <location>
        <begin position="61"/>
        <end position="70"/>
    </location>
</feature>